<dbReference type="InterPro" id="IPR005828">
    <property type="entry name" value="MFS_sugar_transport-like"/>
</dbReference>
<keyword evidence="4" id="KW-0762">Sugar transport</keyword>
<dbReference type="InterPro" id="IPR036259">
    <property type="entry name" value="MFS_trans_sf"/>
</dbReference>
<evidence type="ECO:0000313" key="10">
    <source>
        <dbReference type="EMBL" id="KAF2887933.1"/>
    </source>
</evidence>
<evidence type="ECO:0000256" key="2">
    <source>
        <dbReference type="ARBA" id="ARBA00022448"/>
    </source>
</evidence>
<sequence length="563" mass="61917">MKVFNKLLYGSVILQYLCLVAVTFNIICSGLYVGWPTPSLPQILSKNSTIPTTDDEGSWIATMLLIGAVCGSLMAAVILDRLGRKLTILLTSIPFFLSWILTAFANTATLLMVARFIAGISEGLIFCSVPVYLAEIAEPKIRGFIGSSITVANLFGMLLVNIIGSYLNIKTTALICSTVPVLLLVTFIWMPESPYYLIMKGNFDQARHSLTFFRKQDEVEGELKKLTIAVKEQNRNTGRYLDLFTVKSNRKAVYIMMGIRFGQQFSGSVAIMLYAQIIFEGIGDDIMSPITASTVYLGVQLLISIICTINTEGYSDKFGNPVVYLLEDSNHLIQGQFYAGQFQTTKFIWILASVLCLLGKNNRQHRWTETTTSQGSLGEDYGKNGGSRPIAVGSTICRLVSKLCCKEAAEVFILSFKPKQLGFLVKGGTEAAVHRTYTNDDKLWSESALPSSQLGTLLDKNSPTVAISSRLDNNICKPYTCACEKVVDTSGVHGLSCNKSAERDSMHPALNGIMKRLLLFTTILKPTGLMQDDGKRANGMTTISWKNGRALVWDDIYVNALAT</sequence>
<dbReference type="AlphaFoldDB" id="A0A8K0CID5"/>
<accession>A0A8K0CID5</accession>
<evidence type="ECO:0000256" key="3">
    <source>
        <dbReference type="ARBA" id="ARBA00022475"/>
    </source>
</evidence>
<gene>
    <name evidence="10" type="ORF">ILUMI_18240</name>
</gene>
<dbReference type="GO" id="GO:0022857">
    <property type="term" value="F:transmembrane transporter activity"/>
    <property type="evidence" value="ECO:0007669"/>
    <property type="project" value="InterPro"/>
</dbReference>
<dbReference type="InterPro" id="IPR005829">
    <property type="entry name" value="Sugar_transporter_CS"/>
</dbReference>
<dbReference type="Pfam" id="PF00083">
    <property type="entry name" value="Sugar_tr"/>
    <property type="match status" value="1"/>
</dbReference>
<dbReference type="GO" id="GO:0005886">
    <property type="term" value="C:plasma membrane"/>
    <property type="evidence" value="ECO:0007669"/>
    <property type="project" value="UniProtKB-SubCell"/>
</dbReference>
<feature type="transmembrane region" description="Helical" evidence="8">
    <location>
        <begin position="111"/>
        <end position="133"/>
    </location>
</feature>
<dbReference type="PROSITE" id="PS50850">
    <property type="entry name" value="MFS"/>
    <property type="match status" value="1"/>
</dbReference>
<dbReference type="PROSITE" id="PS00216">
    <property type="entry name" value="SUGAR_TRANSPORT_1"/>
    <property type="match status" value="1"/>
</dbReference>
<dbReference type="SUPFAM" id="SSF103473">
    <property type="entry name" value="MFS general substrate transporter"/>
    <property type="match status" value="1"/>
</dbReference>
<evidence type="ECO:0000256" key="6">
    <source>
        <dbReference type="ARBA" id="ARBA00022989"/>
    </source>
</evidence>
<evidence type="ECO:0000313" key="11">
    <source>
        <dbReference type="Proteomes" id="UP000801492"/>
    </source>
</evidence>
<protein>
    <recommendedName>
        <fullName evidence="9">Major facilitator superfamily (MFS) profile domain-containing protein</fullName>
    </recommendedName>
</protein>
<evidence type="ECO:0000256" key="1">
    <source>
        <dbReference type="ARBA" id="ARBA00004651"/>
    </source>
</evidence>
<dbReference type="EMBL" id="VTPC01081025">
    <property type="protein sequence ID" value="KAF2887933.1"/>
    <property type="molecule type" value="Genomic_DNA"/>
</dbReference>
<dbReference type="InterPro" id="IPR050549">
    <property type="entry name" value="MFS_Trehalose_Transporter"/>
</dbReference>
<keyword evidence="7 8" id="KW-0472">Membrane</keyword>
<keyword evidence="3" id="KW-1003">Cell membrane</keyword>
<keyword evidence="11" id="KW-1185">Reference proteome</keyword>
<evidence type="ECO:0000256" key="5">
    <source>
        <dbReference type="ARBA" id="ARBA00022692"/>
    </source>
</evidence>
<feature type="domain" description="Major facilitator superfamily (MFS) profile" evidence="9">
    <location>
        <begin position="18"/>
        <end position="563"/>
    </location>
</feature>
<evidence type="ECO:0000256" key="7">
    <source>
        <dbReference type="ARBA" id="ARBA00023136"/>
    </source>
</evidence>
<comment type="subcellular location">
    <subcellularLocation>
        <location evidence="1">Cell membrane</location>
        <topology evidence="1">Multi-pass membrane protein</topology>
    </subcellularLocation>
</comment>
<dbReference type="OrthoDB" id="6773446at2759"/>
<feature type="transmembrane region" description="Helical" evidence="8">
    <location>
        <begin position="172"/>
        <end position="190"/>
    </location>
</feature>
<keyword evidence="2" id="KW-0813">Transport</keyword>
<keyword evidence="5 8" id="KW-0812">Transmembrane</keyword>
<comment type="caution">
    <text evidence="10">The sequence shown here is derived from an EMBL/GenBank/DDBJ whole genome shotgun (WGS) entry which is preliminary data.</text>
</comment>
<feature type="transmembrane region" description="Helical" evidence="8">
    <location>
        <begin position="86"/>
        <end position="105"/>
    </location>
</feature>
<feature type="transmembrane region" description="Helical" evidence="8">
    <location>
        <begin position="12"/>
        <end position="35"/>
    </location>
</feature>
<dbReference type="PANTHER" id="PTHR48021">
    <property type="match status" value="1"/>
</dbReference>
<dbReference type="Gene3D" id="1.20.1250.20">
    <property type="entry name" value="MFS general substrate transporter like domains"/>
    <property type="match status" value="1"/>
</dbReference>
<dbReference type="PROSITE" id="PS00217">
    <property type="entry name" value="SUGAR_TRANSPORT_2"/>
    <property type="match status" value="1"/>
</dbReference>
<name>A0A8K0CID5_IGNLU</name>
<keyword evidence="6 8" id="KW-1133">Transmembrane helix</keyword>
<dbReference type="FunFam" id="1.20.1250.20:FF:000218">
    <property type="entry name" value="facilitated trehalose transporter Tret1"/>
    <property type="match status" value="1"/>
</dbReference>
<feature type="transmembrane region" description="Helical" evidence="8">
    <location>
        <begin position="59"/>
        <end position="79"/>
    </location>
</feature>
<dbReference type="InterPro" id="IPR020846">
    <property type="entry name" value="MFS_dom"/>
</dbReference>
<reference evidence="10" key="1">
    <citation type="submission" date="2019-08" db="EMBL/GenBank/DDBJ databases">
        <title>The genome of the North American firefly Photinus pyralis.</title>
        <authorList>
            <consortium name="Photinus pyralis genome working group"/>
            <person name="Fallon T.R."/>
            <person name="Sander Lower S.E."/>
            <person name="Weng J.-K."/>
        </authorList>
    </citation>
    <scope>NUCLEOTIDE SEQUENCE</scope>
    <source>
        <strain evidence="10">TRF0915ILg1</strain>
        <tissue evidence="10">Whole body</tissue>
    </source>
</reference>
<organism evidence="10 11">
    <name type="scientific">Ignelater luminosus</name>
    <name type="common">Cucubano</name>
    <name type="synonym">Pyrophorus luminosus</name>
    <dbReference type="NCBI Taxonomy" id="2038154"/>
    <lineage>
        <taxon>Eukaryota</taxon>
        <taxon>Metazoa</taxon>
        <taxon>Ecdysozoa</taxon>
        <taxon>Arthropoda</taxon>
        <taxon>Hexapoda</taxon>
        <taxon>Insecta</taxon>
        <taxon>Pterygota</taxon>
        <taxon>Neoptera</taxon>
        <taxon>Endopterygota</taxon>
        <taxon>Coleoptera</taxon>
        <taxon>Polyphaga</taxon>
        <taxon>Elateriformia</taxon>
        <taxon>Elateroidea</taxon>
        <taxon>Elateridae</taxon>
        <taxon>Agrypninae</taxon>
        <taxon>Pyrophorini</taxon>
        <taxon>Ignelater</taxon>
    </lineage>
</organism>
<dbReference type="PANTHER" id="PTHR48021:SF46">
    <property type="entry name" value="MAJOR FACILITATOR SUPERFAMILY (MFS) PROFILE DOMAIN-CONTAINING PROTEIN"/>
    <property type="match status" value="1"/>
</dbReference>
<evidence type="ECO:0000256" key="4">
    <source>
        <dbReference type="ARBA" id="ARBA00022597"/>
    </source>
</evidence>
<evidence type="ECO:0000259" key="9">
    <source>
        <dbReference type="PROSITE" id="PS50850"/>
    </source>
</evidence>
<dbReference type="Proteomes" id="UP000801492">
    <property type="component" value="Unassembled WGS sequence"/>
</dbReference>
<feature type="transmembrane region" description="Helical" evidence="8">
    <location>
        <begin position="145"/>
        <end position="166"/>
    </location>
</feature>
<proteinExistence type="predicted"/>
<evidence type="ECO:0000256" key="8">
    <source>
        <dbReference type="SAM" id="Phobius"/>
    </source>
</evidence>